<organism evidence="1">
    <name type="scientific">marine sediment metagenome</name>
    <dbReference type="NCBI Taxonomy" id="412755"/>
    <lineage>
        <taxon>unclassified sequences</taxon>
        <taxon>metagenomes</taxon>
        <taxon>ecological metagenomes</taxon>
    </lineage>
</organism>
<gene>
    <name evidence="1" type="ORF">S06H3_00363</name>
</gene>
<comment type="caution">
    <text evidence="1">The sequence shown here is derived from an EMBL/GenBank/DDBJ whole genome shotgun (WGS) entry which is preliminary data.</text>
</comment>
<proteinExistence type="predicted"/>
<reference evidence="1" key="1">
    <citation type="journal article" date="2014" name="Front. Microbiol.">
        <title>High frequency of phylogenetically diverse reductive dehalogenase-homologous genes in deep subseafloor sedimentary metagenomes.</title>
        <authorList>
            <person name="Kawai M."/>
            <person name="Futagami T."/>
            <person name="Toyoda A."/>
            <person name="Takaki Y."/>
            <person name="Nishi S."/>
            <person name="Hori S."/>
            <person name="Arai W."/>
            <person name="Tsubouchi T."/>
            <person name="Morono Y."/>
            <person name="Uchiyama I."/>
            <person name="Ito T."/>
            <person name="Fujiyama A."/>
            <person name="Inagaki F."/>
            <person name="Takami H."/>
        </authorList>
    </citation>
    <scope>NUCLEOTIDE SEQUENCE</scope>
    <source>
        <strain evidence="1">Expedition CK06-06</strain>
    </source>
</reference>
<dbReference type="EMBL" id="BARV01000061">
    <property type="protein sequence ID" value="GAH92619.1"/>
    <property type="molecule type" value="Genomic_DNA"/>
</dbReference>
<accession>X1KR35</accession>
<dbReference type="AlphaFoldDB" id="X1KR35"/>
<protein>
    <submittedName>
        <fullName evidence="1">Uncharacterized protein</fullName>
    </submittedName>
</protein>
<evidence type="ECO:0000313" key="1">
    <source>
        <dbReference type="EMBL" id="GAH92619.1"/>
    </source>
</evidence>
<sequence length="294" mass="32358">MAVPQTYEEYLEELGGKLSWFERLADGATGIDERLDLNNKLSIENLKLLREGFKVQYPSIKLPHYSVLTLSLDTARPAPGEEVEIPGDMITAFTDGSLDGIYIRPDSLPTDAIPLNEFNPYRQLPGWTRFWLETTSQPGKYLRLYIGEASAEASVGTVRTNIIAQIVGIYLQPAWATLEGNDKSLAAIETNAMAFGGGKTGFYTVPLGKTLYVTGIQAVCRAKNAADADKHQYFATDVYDHSGNFHSNYGGDGGFALDMSQPLRVDAGDGLTYSIESWSNHLTWVKIVILGYEV</sequence>
<name>X1KR35_9ZZZZ</name>